<organism evidence="2 3">
    <name type="scientific">Mesoterricola silvestris</name>
    <dbReference type="NCBI Taxonomy" id="2927979"/>
    <lineage>
        <taxon>Bacteria</taxon>
        <taxon>Pseudomonadati</taxon>
        <taxon>Acidobacteriota</taxon>
        <taxon>Holophagae</taxon>
        <taxon>Holophagales</taxon>
        <taxon>Holophagaceae</taxon>
        <taxon>Mesoterricola</taxon>
    </lineage>
</organism>
<feature type="signal peptide" evidence="1">
    <location>
        <begin position="1"/>
        <end position="16"/>
    </location>
</feature>
<evidence type="ECO:0000313" key="3">
    <source>
        <dbReference type="Proteomes" id="UP001238179"/>
    </source>
</evidence>
<dbReference type="Proteomes" id="UP001238179">
    <property type="component" value="Chromosome"/>
</dbReference>
<dbReference type="KEGG" id="msil:METEAL_33740"/>
<feature type="chain" id="PRO_5041247461" evidence="1">
    <location>
        <begin position="17"/>
        <end position="504"/>
    </location>
</feature>
<proteinExistence type="predicted"/>
<gene>
    <name evidence="2" type="ORF">METEAL_33740</name>
</gene>
<keyword evidence="3" id="KW-1185">Reference proteome</keyword>
<name>A0AA48GR65_9BACT</name>
<dbReference type="EMBL" id="AP027080">
    <property type="protein sequence ID" value="BDU74200.1"/>
    <property type="molecule type" value="Genomic_DNA"/>
</dbReference>
<reference evidence="3" key="1">
    <citation type="journal article" date="2023" name="Int. J. Syst. Evol. Microbiol.">
        <title>Mesoterricola silvestris gen. nov., sp. nov., Mesoterricola sediminis sp. nov., Geothrix oryzae sp. nov., Geothrix edaphica sp. nov., Geothrix rubra sp. nov., and Geothrix limicola sp. nov., six novel members of Acidobacteriota isolated from soils.</title>
        <authorList>
            <person name="Itoh H."/>
            <person name="Sugisawa Y."/>
            <person name="Mise K."/>
            <person name="Xu Z."/>
            <person name="Kuniyasu M."/>
            <person name="Ushijima N."/>
            <person name="Kawano K."/>
            <person name="Kobayashi E."/>
            <person name="Shiratori Y."/>
            <person name="Masuda Y."/>
            <person name="Senoo K."/>
        </authorList>
    </citation>
    <scope>NUCLEOTIDE SEQUENCE [LARGE SCALE GENOMIC DNA]</scope>
    <source>
        <strain evidence="3">W79</strain>
    </source>
</reference>
<keyword evidence="1" id="KW-0732">Signal</keyword>
<evidence type="ECO:0000313" key="2">
    <source>
        <dbReference type="EMBL" id="BDU74200.1"/>
    </source>
</evidence>
<evidence type="ECO:0000256" key="1">
    <source>
        <dbReference type="SAM" id="SignalP"/>
    </source>
</evidence>
<sequence>MNPRALPMLLAASLLAAEAPLPLPDAPLRLVIPDAQAFDAALTGHFRRFLTGDPRDGEPVTAAWRRSRVGSKLEDQWQRLSPDLPWTWKQILQLKPRSLGLALLEVGHLEAVLVVDTPLAQLPLALPKGTPKNHGGVAYALVTRGAADGSGDKDRRMGLAWARMGPRLLLATSERALLLAITQAQAGRGLEPPLPGLVAMELDLDALRKDRYFRREFLWPEGPERGRVKVALRSEGGRLVEVRRGGGDARPGVFTFQAAGGAQGWEPDGSGFWTAFRRGLLEPLPQLQDRPVPALAPLPEAAGAGDPYAVDLTKPVAVPGGAQGEEGDLLPWKALLAKVPVPSWGFWVTPDGVRRLAFPWPEARDAEFLELCRATGERRAGRATVAKVGPASEIRVGPGLPALALRRAGAVLWAAPSARDLQDVPVPRADAALVRWARVDLDAVRAEKARWAKAEGPARPEQVRPLSDQVLGLLGWIPGTRSLAVERRRTGDGWEERVTFGGAP</sequence>
<dbReference type="RefSeq" id="WP_316412876.1">
    <property type="nucleotide sequence ID" value="NZ_AP027080.1"/>
</dbReference>
<dbReference type="AlphaFoldDB" id="A0AA48GR65"/>
<accession>A0AA48GR65</accession>
<protein>
    <submittedName>
        <fullName evidence="2">Uncharacterized protein</fullName>
    </submittedName>
</protein>